<gene>
    <name evidence="1" type="ORF">PCANC_27710</name>
</gene>
<organism evidence="1 2">
    <name type="scientific">Puccinia coronata f. sp. avenae</name>
    <dbReference type="NCBI Taxonomy" id="200324"/>
    <lineage>
        <taxon>Eukaryota</taxon>
        <taxon>Fungi</taxon>
        <taxon>Dikarya</taxon>
        <taxon>Basidiomycota</taxon>
        <taxon>Pucciniomycotina</taxon>
        <taxon>Pucciniomycetes</taxon>
        <taxon>Pucciniales</taxon>
        <taxon>Pucciniaceae</taxon>
        <taxon>Puccinia</taxon>
    </lineage>
</organism>
<proteinExistence type="predicted"/>
<reference evidence="1 2" key="1">
    <citation type="submission" date="2017-11" db="EMBL/GenBank/DDBJ databases">
        <title>De novo assembly and phasing of dikaryotic genomes from two isolates of Puccinia coronata f. sp. avenae, the causal agent of oat crown rust.</title>
        <authorList>
            <person name="Miller M.E."/>
            <person name="Zhang Y."/>
            <person name="Omidvar V."/>
            <person name="Sperschneider J."/>
            <person name="Schwessinger B."/>
            <person name="Raley C."/>
            <person name="Palmer J.M."/>
            <person name="Garnica D."/>
            <person name="Upadhyaya N."/>
            <person name="Rathjen J."/>
            <person name="Taylor J.M."/>
            <person name="Park R.F."/>
            <person name="Dodds P.N."/>
            <person name="Hirsch C.D."/>
            <person name="Kianian S.F."/>
            <person name="Figueroa M."/>
        </authorList>
    </citation>
    <scope>NUCLEOTIDE SEQUENCE [LARGE SCALE GENOMIC DNA]</scope>
    <source>
        <strain evidence="1">12NC29</strain>
    </source>
</reference>
<accession>A0A2N5TQ15</accession>
<dbReference type="EMBL" id="PGCJ01000483">
    <property type="protein sequence ID" value="PLW27508.1"/>
    <property type="molecule type" value="Genomic_DNA"/>
</dbReference>
<protein>
    <submittedName>
        <fullName evidence="1">Uncharacterized protein</fullName>
    </submittedName>
</protein>
<evidence type="ECO:0000313" key="1">
    <source>
        <dbReference type="EMBL" id="PLW27508.1"/>
    </source>
</evidence>
<keyword evidence="2" id="KW-1185">Reference proteome</keyword>
<evidence type="ECO:0000313" key="2">
    <source>
        <dbReference type="Proteomes" id="UP000235388"/>
    </source>
</evidence>
<name>A0A2N5TQ15_9BASI</name>
<comment type="caution">
    <text evidence="1">The sequence shown here is derived from an EMBL/GenBank/DDBJ whole genome shotgun (WGS) entry which is preliminary data.</text>
</comment>
<dbReference type="Proteomes" id="UP000235388">
    <property type="component" value="Unassembled WGS sequence"/>
</dbReference>
<dbReference type="AlphaFoldDB" id="A0A2N5TQ15"/>
<sequence>MHKTCRTHYMQALLAGNYPAKEVLHRQALVSHRSLEELIGKEWLLYLTKGWNPFMINPGRAAQMRGDCPRPYKVPNYPYKGTKVPLEGYFSSHKPLKSRGLCEPTGVQSLHACPKGVQALHALKTGVQALHALKTGVQALHAWLAGSHACTPYARLIEGVQMAFSVRGRVFSGCTQFVLGVQIGVRTPEGRCRTPCGTNFIFGKDLAGGNKLCY</sequence>
<dbReference type="OrthoDB" id="10623487at2759"/>